<evidence type="ECO:0000313" key="3">
    <source>
        <dbReference type="Proteomes" id="UP000765509"/>
    </source>
</evidence>
<organism evidence="2 3">
    <name type="scientific">Austropuccinia psidii MF-1</name>
    <dbReference type="NCBI Taxonomy" id="1389203"/>
    <lineage>
        <taxon>Eukaryota</taxon>
        <taxon>Fungi</taxon>
        <taxon>Dikarya</taxon>
        <taxon>Basidiomycota</taxon>
        <taxon>Pucciniomycotina</taxon>
        <taxon>Pucciniomycetes</taxon>
        <taxon>Pucciniales</taxon>
        <taxon>Sphaerophragmiaceae</taxon>
        <taxon>Austropuccinia</taxon>
    </lineage>
</organism>
<accession>A0A9Q3GE28</accession>
<gene>
    <name evidence="2" type="ORF">O181_002552</name>
</gene>
<protein>
    <submittedName>
        <fullName evidence="2">Uncharacterized protein</fullName>
    </submittedName>
</protein>
<sequence>MGRSGGNNPEDLSQADGLDGSHEQHESFESQQEFKALRRRKNKNQKEPGCHTSHREILVQGRSQQDSDTPRYGRRSTIFPTEIQTFQALQAKVNFIQGLPVIPGSFQKKKRSPKEKQNFFQPEEERRRPLDEETDGFSPRGTQKKKIVVPTNSINSLNSIDP</sequence>
<comment type="caution">
    <text evidence="2">The sequence shown here is derived from an EMBL/GenBank/DDBJ whole genome shotgun (WGS) entry which is preliminary data.</text>
</comment>
<name>A0A9Q3GE28_9BASI</name>
<keyword evidence="3" id="KW-1185">Reference proteome</keyword>
<feature type="compositionally biased region" description="Polar residues" evidence="1">
    <location>
        <begin position="150"/>
        <end position="162"/>
    </location>
</feature>
<proteinExistence type="predicted"/>
<feature type="compositionally biased region" description="Polar residues" evidence="1">
    <location>
        <begin position="1"/>
        <end position="11"/>
    </location>
</feature>
<feature type="compositionally biased region" description="Basic and acidic residues" evidence="1">
    <location>
        <begin position="19"/>
        <end position="28"/>
    </location>
</feature>
<evidence type="ECO:0000313" key="2">
    <source>
        <dbReference type="EMBL" id="MBW0462837.1"/>
    </source>
</evidence>
<feature type="compositionally biased region" description="Basic and acidic residues" evidence="1">
    <location>
        <begin position="44"/>
        <end position="57"/>
    </location>
</feature>
<feature type="region of interest" description="Disordered" evidence="1">
    <location>
        <begin position="104"/>
        <end position="162"/>
    </location>
</feature>
<dbReference type="AlphaFoldDB" id="A0A9Q3GE28"/>
<dbReference type="EMBL" id="AVOT02000431">
    <property type="protein sequence ID" value="MBW0462837.1"/>
    <property type="molecule type" value="Genomic_DNA"/>
</dbReference>
<dbReference type="Proteomes" id="UP000765509">
    <property type="component" value="Unassembled WGS sequence"/>
</dbReference>
<feature type="region of interest" description="Disordered" evidence="1">
    <location>
        <begin position="1"/>
        <end position="75"/>
    </location>
</feature>
<reference evidence="2" key="1">
    <citation type="submission" date="2021-03" db="EMBL/GenBank/DDBJ databases">
        <title>Draft genome sequence of rust myrtle Austropuccinia psidii MF-1, a brazilian biotype.</title>
        <authorList>
            <person name="Quecine M.C."/>
            <person name="Pachon D.M.R."/>
            <person name="Bonatelli M.L."/>
            <person name="Correr F.H."/>
            <person name="Franceschini L.M."/>
            <person name="Leite T.F."/>
            <person name="Margarido G.R.A."/>
            <person name="Almeida C.A."/>
            <person name="Ferrarezi J.A."/>
            <person name="Labate C.A."/>
        </authorList>
    </citation>
    <scope>NUCLEOTIDE SEQUENCE</scope>
    <source>
        <strain evidence="2">MF-1</strain>
    </source>
</reference>
<evidence type="ECO:0000256" key="1">
    <source>
        <dbReference type="SAM" id="MobiDB-lite"/>
    </source>
</evidence>